<feature type="region of interest" description="Disordered" evidence="5">
    <location>
        <begin position="286"/>
        <end position="325"/>
    </location>
</feature>
<dbReference type="PANTHER" id="PTHR21277">
    <property type="entry name" value="TRANSCRIPTIONAL ADAPTER 1"/>
    <property type="match status" value="1"/>
</dbReference>
<dbReference type="OrthoDB" id="10264870at2759"/>
<dbReference type="InterPro" id="IPR024738">
    <property type="entry name" value="Hfi1/Tada1"/>
</dbReference>
<comment type="caution">
    <text evidence="6">The sequence shown here is derived from an EMBL/GenBank/DDBJ whole genome shotgun (WGS) entry which is preliminary data.</text>
</comment>
<keyword evidence="2" id="KW-0805">Transcription regulation</keyword>
<dbReference type="EMBL" id="BSYR01000026">
    <property type="protein sequence ID" value="GMI94778.1"/>
    <property type="molecule type" value="Genomic_DNA"/>
</dbReference>
<feature type="compositionally biased region" description="Polar residues" evidence="5">
    <location>
        <begin position="311"/>
        <end position="321"/>
    </location>
</feature>
<keyword evidence="7" id="KW-1185">Reference proteome</keyword>
<evidence type="ECO:0000256" key="3">
    <source>
        <dbReference type="ARBA" id="ARBA00023163"/>
    </source>
</evidence>
<reference evidence="6" key="1">
    <citation type="submission" date="2023-05" db="EMBL/GenBank/DDBJ databases">
        <title>Genome and transcriptome analyses reveal genes involved in the formation of fine ridges on petal epidermal cells in Hibiscus trionum.</title>
        <authorList>
            <person name="Koshimizu S."/>
            <person name="Masuda S."/>
            <person name="Ishii T."/>
            <person name="Shirasu K."/>
            <person name="Hoshino A."/>
            <person name="Arita M."/>
        </authorList>
    </citation>
    <scope>NUCLEOTIDE SEQUENCE</scope>
    <source>
        <strain evidence="6">Hamamatsu line</strain>
    </source>
</reference>
<feature type="compositionally biased region" description="Polar residues" evidence="5">
    <location>
        <begin position="96"/>
        <end position="105"/>
    </location>
</feature>
<evidence type="ECO:0000256" key="2">
    <source>
        <dbReference type="ARBA" id="ARBA00023015"/>
    </source>
</evidence>
<feature type="region of interest" description="Disordered" evidence="5">
    <location>
        <begin position="71"/>
        <end position="105"/>
    </location>
</feature>
<evidence type="ECO:0000256" key="5">
    <source>
        <dbReference type="SAM" id="MobiDB-lite"/>
    </source>
</evidence>
<organism evidence="6 7">
    <name type="scientific">Hibiscus trionum</name>
    <name type="common">Flower of an hour</name>
    <dbReference type="NCBI Taxonomy" id="183268"/>
    <lineage>
        <taxon>Eukaryota</taxon>
        <taxon>Viridiplantae</taxon>
        <taxon>Streptophyta</taxon>
        <taxon>Embryophyta</taxon>
        <taxon>Tracheophyta</taxon>
        <taxon>Spermatophyta</taxon>
        <taxon>Magnoliopsida</taxon>
        <taxon>eudicotyledons</taxon>
        <taxon>Gunneridae</taxon>
        <taxon>Pentapetalae</taxon>
        <taxon>rosids</taxon>
        <taxon>malvids</taxon>
        <taxon>Malvales</taxon>
        <taxon>Malvaceae</taxon>
        <taxon>Malvoideae</taxon>
        <taxon>Hibiscus</taxon>
    </lineage>
</organism>
<gene>
    <name evidence="6" type="ORF">HRI_003147100</name>
</gene>
<dbReference type="GO" id="GO:0006357">
    <property type="term" value="P:regulation of transcription by RNA polymerase II"/>
    <property type="evidence" value="ECO:0007669"/>
    <property type="project" value="TreeGrafter"/>
</dbReference>
<dbReference type="GO" id="GO:0000124">
    <property type="term" value="C:SAGA complex"/>
    <property type="evidence" value="ECO:0007669"/>
    <property type="project" value="UniProtKB-ARBA"/>
</dbReference>
<dbReference type="Pfam" id="PF12767">
    <property type="entry name" value="SAGA-Tad1"/>
    <property type="match status" value="1"/>
</dbReference>
<protein>
    <recommendedName>
        <fullName evidence="8">Transcriptional coactivator Hfi1/Transcriptional adapter 1</fullName>
    </recommendedName>
</protein>
<dbReference type="GO" id="GO:0003713">
    <property type="term" value="F:transcription coactivator activity"/>
    <property type="evidence" value="ECO:0007669"/>
    <property type="project" value="TreeGrafter"/>
</dbReference>
<sequence length="366" mass="40819">MQPQQGSRIDLAELKAQIVKKIGDENSKRYFYNLTRFLNQKLSKTEFDKSCLRILGRENLPLHNRFIRSILKNSSQAKAPPPAVKSSPAREDGHQQPGSHPNSDIWSNGVLSVLCPQKVWSGIRDRLSPLGPNRNIVVSVGEEDDGIKSGVETSYDDHQRPVQHLLTEPRVPSKDPFVEVEQANQISLSTSPLMAPLGIPFCPASVGGARKAPAVASSSGFIRYYDSGSLYDIETLKKLMEEIAAVQGLGGVSAECASMLNNMLDVYLKKLIRSCVDLVRSRSSRELRTHSTHKQRTHSKLDNGMWPNNHLHMQSTSGDTNISHEHGQQRSISLLDFKVAMELNPQQLGADWPWLLEKISLHSFEE</sequence>
<dbReference type="Proteomes" id="UP001165190">
    <property type="component" value="Unassembled WGS sequence"/>
</dbReference>
<name>A0A9W7IID8_HIBTR</name>
<evidence type="ECO:0000256" key="4">
    <source>
        <dbReference type="ARBA" id="ARBA00023242"/>
    </source>
</evidence>
<dbReference type="AlphaFoldDB" id="A0A9W7IID8"/>
<evidence type="ECO:0000313" key="7">
    <source>
        <dbReference type="Proteomes" id="UP001165190"/>
    </source>
</evidence>
<comment type="subcellular location">
    <subcellularLocation>
        <location evidence="1">Nucleus</location>
    </subcellularLocation>
</comment>
<evidence type="ECO:0008006" key="8">
    <source>
        <dbReference type="Google" id="ProtNLM"/>
    </source>
</evidence>
<evidence type="ECO:0000313" key="6">
    <source>
        <dbReference type="EMBL" id="GMI94778.1"/>
    </source>
</evidence>
<keyword evidence="4" id="KW-0539">Nucleus</keyword>
<proteinExistence type="predicted"/>
<accession>A0A9W7IID8</accession>
<keyword evidence="3" id="KW-0804">Transcription</keyword>
<dbReference type="PANTHER" id="PTHR21277:SF5">
    <property type="entry name" value="TRANSCRIPTIONAL ADAPTER 1"/>
    <property type="match status" value="1"/>
</dbReference>
<dbReference type="GO" id="GO:0005634">
    <property type="term" value="C:nucleus"/>
    <property type="evidence" value="ECO:0007669"/>
    <property type="project" value="UniProtKB-SubCell"/>
</dbReference>
<dbReference type="CDD" id="cd22933">
    <property type="entry name" value="HFD_HFI1"/>
    <property type="match status" value="1"/>
</dbReference>
<evidence type="ECO:0000256" key="1">
    <source>
        <dbReference type="ARBA" id="ARBA00004123"/>
    </source>
</evidence>